<name>A0A143WMP5_TREPR</name>
<dbReference type="PRINTS" id="PR00415">
    <property type="entry name" value="ACONITASE"/>
</dbReference>
<dbReference type="NCBIfam" id="NF004016">
    <property type="entry name" value="PRK05478.1"/>
    <property type="match status" value="1"/>
</dbReference>
<evidence type="ECO:0000313" key="17">
    <source>
        <dbReference type="Proteomes" id="UP000075244"/>
    </source>
</evidence>
<comment type="catalytic activity">
    <reaction evidence="1">
        <text>(2R,3S)-3-isopropylmalate = (2S)-2-isopropylmalate</text>
        <dbReference type="Rhea" id="RHEA:32287"/>
        <dbReference type="ChEBI" id="CHEBI:1178"/>
        <dbReference type="ChEBI" id="CHEBI:35121"/>
        <dbReference type="EC" id="4.2.1.33"/>
    </reaction>
</comment>
<evidence type="ECO:0000256" key="3">
    <source>
        <dbReference type="ARBA" id="ARBA00002695"/>
    </source>
</evidence>
<dbReference type="GO" id="GO:0009098">
    <property type="term" value="P:L-leucine biosynthetic process"/>
    <property type="evidence" value="ECO:0007669"/>
    <property type="project" value="UniProtKB-KW"/>
</dbReference>
<dbReference type="Pfam" id="PF00330">
    <property type="entry name" value="Aconitase"/>
    <property type="match status" value="1"/>
</dbReference>
<dbReference type="NCBIfam" id="NF009116">
    <property type="entry name" value="PRK12466.1"/>
    <property type="match status" value="1"/>
</dbReference>
<evidence type="ECO:0000313" key="16">
    <source>
        <dbReference type="EMBL" id="CUX76383.1"/>
    </source>
</evidence>
<evidence type="ECO:0000256" key="2">
    <source>
        <dbReference type="ARBA" id="ARBA00001966"/>
    </source>
</evidence>
<evidence type="ECO:0000256" key="12">
    <source>
        <dbReference type="ARBA" id="ARBA00023014"/>
    </source>
</evidence>
<dbReference type="InterPro" id="IPR001030">
    <property type="entry name" value="Acoase/IPM_deHydtase_lsu_aba"/>
</dbReference>
<dbReference type="PATRIC" id="fig|189385.5.peg.1"/>
<keyword evidence="17" id="KW-1185">Reference proteome</keyword>
<dbReference type="Gene3D" id="3.30.499.10">
    <property type="entry name" value="Aconitase, domain 3"/>
    <property type="match status" value="2"/>
</dbReference>
<organism evidence="16 17">
    <name type="scientific">Tremblaya princeps</name>
    <dbReference type="NCBI Taxonomy" id="189385"/>
    <lineage>
        <taxon>Bacteria</taxon>
        <taxon>Pseudomonadati</taxon>
        <taxon>Pseudomonadota</taxon>
        <taxon>Betaproteobacteria</taxon>
        <taxon>Candidatus Tremblayella</taxon>
    </lineage>
</organism>
<comment type="function">
    <text evidence="3">Catalyzes the isomerization between 2-isopropylmalate and 3-isopropylmalate, via the formation of 2-isopropylmaleate.</text>
</comment>
<dbReference type="GO" id="GO:0003861">
    <property type="term" value="F:3-isopropylmalate dehydratase activity"/>
    <property type="evidence" value="ECO:0007669"/>
    <property type="project" value="UniProtKB-EC"/>
</dbReference>
<evidence type="ECO:0000256" key="10">
    <source>
        <dbReference type="ARBA" id="ARBA00022723"/>
    </source>
</evidence>
<dbReference type="EMBL" id="LN998830">
    <property type="protein sequence ID" value="CUX76383.1"/>
    <property type="molecule type" value="Genomic_DNA"/>
</dbReference>
<dbReference type="PROSITE" id="PS01244">
    <property type="entry name" value="ACONITASE_2"/>
    <property type="match status" value="1"/>
</dbReference>
<comment type="cofactor">
    <cofactor evidence="2">
        <name>[4Fe-4S] cluster</name>
        <dbReference type="ChEBI" id="CHEBI:49883"/>
    </cofactor>
</comment>
<dbReference type="EC" id="4.2.1.33" evidence="6"/>
<evidence type="ECO:0000256" key="8">
    <source>
        <dbReference type="ARBA" id="ARBA00022485"/>
    </source>
</evidence>
<evidence type="ECO:0000256" key="9">
    <source>
        <dbReference type="ARBA" id="ARBA00022605"/>
    </source>
</evidence>
<keyword evidence="8" id="KW-0004">4Fe-4S</keyword>
<keyword evidence="11" id="KW-0408">Iron</keyword>
<keyword evidence="14" id="KW-0100">Branched-chain amino acid biosynthesis</keyword>
<evidence type="ECO:0000256" key="5">
    <source>
        <dbReference type="ARBA" id="ARBA00011271"/>
    </source>
</evidence>
<keyword evidence="12" id="KW-0411">Iron-sulfur</keyword>
<evidence type="ECO:0000259" key="15">
    <source>
        <dbReference type="Pfam" id="PF00330"/>
    </source>
</evidence>
<comment type="subunit">
    <text evidence="5">Heterodimer of LeuC and LeuD.</text>
</comment>
<evidence type="ECO:0000256" key="14">
    <source>
        <dbReference type="ARBA" id="ARBA00023304"/>
    </source>
</evidence>
<evidence type="ECO:0000256" key="1">
    <source>
        <dbReference type="ARBA" id="ARBA00000491"/>
    </source>
</evidence>
<dbReference type="SUPFAM" id="SSF53732">
    <property type="entry name" value="Aconitase iron-sulfur domain"/>
    <property type="match status" value="1"/>
</dbReference>
<accession>A0A143WMP5</accession>
<keyword evidence="10" id="KW-0479">Metal-binding</keyword>
<evidence type="ECO:0000256" key="6">
    <source>
        <dbReference type="ARBA" id="ARBA00011998"/>
    </source>
</evidence>
<keyword evidence="9" id="KW-0028">Amino-acid biosynthesis</keyword>
<dbReference type="PANTHER" id="PTHR43822:SF9">
    <property type="entry name" value="3-ISOPROPYLMALATE DEHYDRATASE"/>
    <property type="match status" value="1"/>
</dbReference>
<feature type="domain" description="Aconitase/3-isopropylmalate dehydratase large subunit alpha/beta/alpha" evidence="15">
    <location>
        <begin position="8"/>
        <end position="457"/>
    </location>
</feature>
<dbReference type="AlphaFoldDB" id="A0A143WMP5"/>
<dbReference type="InterPro" id="IPR018136">
    <property type="entry name" value="Aconitase_4Fe-4S_BS"/>
</dbReference>
<gene>
    <name evidence="16" type="primary">leuC</name>
    <name evidence="16" type="ORF">PLON_TP00001</name>
</gene>
<dbReference type="GO" id="GO:0051539">
    <property type="term" value="F:4 iron, 4 sulfur cluster binding"/>
    <property type="evidence" value="ECO:0007669"/>
    <property type="project" value="UniProtKB-KW"/>
</dbReference>
<evidence type="ECO:0000256" key="13">
    <source>
        <dbReference type="ARBA" id="ARBA00023239"/>
    </source>
</evidence>
<comment type="pathway">
    <text evidence="4">Amino-acid biosynthesis; L-leucine biosynthesis; L-leucine from 3-methyl-2-oxobutanoate: step 2/4.</text>
</comment>
<dbReference type="InterPro" id="IPR015931">
    <property type="entry name" value="Acnase/IPM_dHydase_lsu_aba_1/3"/>
</dbReference>
<dbReference type="InterPro" id="IPR036008">
    <property type="entry name" value="Aconitase_4Fe-4S_dom"/>
</dbReference>
<evidence type="ECO:0000256" key="4">
    <source>
        <dbReference type="ARBA" id="ARBA00004729"/>
    </source>
</evidence>
<protein>
    <recommendedName>
        <fullName evidence="6">3-isopropylmalate dehydratase</fullName>
        <ecNumber evidence="6">4.2.1.33</ecNumber>
    </recommendedName>
</protein>
<sequence>MIACTLYDKLWNAHTIRVYDDGTTLLYIDEHFIHEVTSPQAFGLLSREGLDVHDGRSTVAMPDHNVPTDAMRRRRVWPCGQVARLHSNCEKHCIRCSPVHGRRQGIVHVAGPEQGATLPSGSVACGDSHTSTHGALGALAQGIGTSDVANILLARSIRQKRNRSLLISLEGRLRPGCCAKDVALHMASMVGAGGGAGYCMELGGGSMGRMPLEGRMSVCNMSIEAGARFSLSGADNPMLNYMHARVAHRHCHRAPCKMPMDAASDALAQHSRMVAMRADRIEPQITWGTAPYMSSSVRGRVPDPMAIPDPRYRSEAEAALDYMSLEPGMPLACLGVDFVFIGSCTNARAEDIRMAARVVSILGGRVHRRIRGAIVVPGSMASKAQLEREGVGGILTRAGFEWREPGCSMCIAMNSDQLAYRERCVSTSNRSFECRQGPMSRTHLASPATAALAAITGSVCDASSLAWT</sequence>
<dbReference type="Proteomes" id="UP000075244">
    <property type="component" value="Chromosome I"/>
</dbReference>
<keyword evidence="7" id="KW-0432">Leucine biosynthesis</keyword>
<dbReference type="PANTHER" id="PTHR43822">
    <property type="entry name" value="HOMOACONITASE, MITOCHONDRIAL-RELATED"/>
    <property type="match status" value="1"/>
</dbReference>
<dbReference type="InterPro" id="IPR050067">
    <property type="entry name" value="IPM_dehydratase_rel_enz"/>
</dbReference>
<evidence type="ECO:0000256" key="11">
    <source>
        <dbReference type="ARBA" id="ARBA00023004"/>
    </source>
</evidence>
<evidence type="ECO:0000256" key="7">
    <source>
        <dbReference type="ARBA" id="ARBA00022430"/>
    </source>
</evidence>
<reference evidence="17" key="1">
    <citation type="submission" date="2016-01" db="EMBL/GenBank/DDBJ databases">
        <authorList>
            <person name="Husnik F."/>
        </authorList>
    </citation>
    <scope>NUCLEOTIDE SEQUENCE [LARGE SCALE GENOMIC DNA]</scope>
</reference>
<dbReference type="GO" id="GO:0046872">
    <property type="term" value="F:metal ion binding"/>
    <property type="evidence" value="ECO:0007669"/>
    <property type="project" value="UniProtKB-KW"/>
</dbReference>
<dbReference type="PROSITE" id="PS00450">
    <property type="entry name" value="ACONITASE_1"/>
    <property type="match status" value="1"/>
</dbReference>
<proteinExistence type="predicted"/>
<keyword evidence="13 16" id="KW-0456">Lyase</keyword>